<dbReference type="eggNOG" id="COG0657">
    <property type="taxonomic scope" value="Bacteria"/>
</dbReference>
<comment type="similarity">
    <text evidence="1">Belongs to the 'GDXG' lipolytic enzyme family.</text>
</comment>
<protein>
    <submittedName>
        <fullName evidence="5">Alpha/beta hydrolase</fullName>
    </submittedName>
</protein>
<evidence type="ECO:0000256" key="1">
    <source>
        <dbReference type="ARBA" id="ARBA00010515"/>
    </source>
</evidence>
<dbReference type="AlphaFoldDB" id="A0A0H3FH12"/>
<keyword evidence="7" id="KW-1185">Reference proteome</keyword>
<feature type="domain" description="Alpha/beta hydrolase fold-3" evidence="3">
    <location>
        <begin position="75"/>
        <end position="280"/>
    </location>
</feature>
<sequence>MALEPAIAGLVNDFIAAGRPSSRSQTFAQRRAGYIASTVLAGDIEPRAEVEDVVIDGISLRIFSPLNAEGALPAVIYYHGGCFVSGGFATHENQLRQLAYYSGCRVIAVQYRLAPEHTYPAAHDDAELAANFIWQNAERLGVERSRITLMGDSAGGHLALITALRLRNTGQWLPHLLVLIYPMLDATAASDSHKRNGDDYVLTSDTLLSGFEAYYPQTDFMHPEVSPLWRDDFSGLPPVHIITAEYDPLCDEGEALFSRLTEQGVNCTAQRYLGVIHGFFQLGGISQTARNVMQDIAARVSSSDTP</sequence>
<name>A0A0H3FH12_RAHSY</name>
<dbReference type="PANTHER" id="PTHR48081">
    <property type="entry name" value="AB HYDROLASE SUPERFAMILY PROTEIN C4A8.06C"/>
    <property type="match status" value="1"/>
</dbReference>
<dbReference type="GO" id="GO:0016787">
    <property type="term" value="F:hydrolase activity"/>
    <property type="evidence" value="ECO:0007669"/>
    <property type="project" value="UniProtKB-KW"/>
</dbReference>
<evidence type="ECO:0000313" key="7">
    <source>
        <dbReference type="Proteomes" id="UP001598201"/>
    </source>
</evidence>
<dbReference type="RefSeq" id="WP_013577142.1">
    <property type="nucleotide sequence ID" value="NC_015061.1"/>
</dbReference>
<dbReference type="HOGENOM" id="CLU_012494_6_4_6"/>
<evidence type="ECO:0000313" key="4">
    <source>
        <dbReference type="EMBL" id="ADW75453.1"/>
    </source>
</evidence>
<gene>
    <name evidence="4" type="ordered locus">Rahaq_3864</name>
    <name evidence="5" type="ORF">ACFPK4_00855</name>
</gene>
<dbReference type="SUPFAM" id="SSF53474">
    <property type="entry name" value="alpha/beta-Hydrolases"/>
    <property type="match status" value="1"/>
</dbReference>
<evidence type="ECO:0000313" key="6">
    <source>
        <dbReference type="Proteomes" id="UP000007257"/>
    </source>
</evidence>
<evidence type="ECO:0000259" key="3">
    <source>
        <dbReference type="Pfam" id="PF07859"/>
    </source>
</evidence>
<dbReference type="EMBL" id="CP002505">
    <property type="protein sequence ID" value="ADW75453.1"/>
    <property type="molecule type" value="Genomic_DNA"/>
</dbReference>
<dbReference type="EMBL" id="JBHUCJ010000001">
    <property type="protein sequence ID" value="MFD3222072.1"/>
    <property type="molecule type" value="Genomic_DNA"/>
</dbReference>
<proteinExistence type="inferred from homology"/>
<dbReference type="InterPro" id="IPR050300">
    <property type="entry name" value="GDXG_lipolytic_enzyme"/>
</dbReference>
<dbReference type="Gene3D" id="3.40.50.1820">
    <property type="entry name" value="alpha/beta hydrolase"/>
    <property type="match status" value="1"/>
</dbReference>
<evidence type="ECO:0000313" key="5">
    <source>
        <dbReference type="EMBL" id="MFD3222072.1"/>
    </source>
</evidence>
<dbReference type="InterPro" id="IPR013094">
    <property type="entry name" value="AB_hydrolase_3"/>
</dbReference>
<accession>A0A0H3FH12</accession>
<evidence type="ECO:0000256" key="2">
    <source>
        <dbReference type="ARBA" id="ARBA00022801"/>
    </source>
</evidence>
<reference evidence="4 6" key="2">
    <citation type="journal article" date="2012" name="J. Bacteriol.">
        <title>Complete Genome Sequence of Rahnella sp. Strain Y9602, a Gammaproteobacterium Isolate from Metal- and Radionuclide-Contaminated Soil.</title>
        <authorList>
            <person name="Martinez R.J."/>
            <person name="Bruce D."/>
            <person name="Detter C."/>
            <person name="Goodwin L.A."/>
            <person name="Han J."/>
            <person name="Han C.S."/>
            <person name="Held B."/>
            <person name="Land M.L."/>
            <person name="Mikhailova N."/>
            <person name="Nolan M."/>
            <person name="Pennacchio L."/>
            <person name="Pitluck S."/>
            <person name="Tapia R."/>
            <person name="Woyke T."/>
            <person name="Sobecky P.A."/>
        </authorList>
    </citation>
    <scope>NUCLEOTIDE SEQUENCE [LARGE SCALE GENOMIC DNA]</scope>
    <source>
        <strain evidence="4 6">Y9602</strain>
    </source>
</reference>
<dbReference type="FunFam" id="3.40.50.1820:FF:000089">
    <property type="entry name" value="Alpha/beta hydrolase"/>
    <property type="match status" value="1"/>
</dbReference>
<reference evidence="5 7" key="3">
    <citation type="submission" date="2024-09" db="EMBL/GenBank/DDBJ databases">
        <title>Genomes of Rahnella.</title>
        <authorList>
            <person name="Mnguni F.C."/>
            <person name="Shin G.Y."/>
            <person name="Coutinho T."/>
        </authorList>
    </citation>
    <scope>NUCLEOTIDE SEQUENCE [LARGE SCALE GENOMIC DNA]</scope>
    <source>
        <strain evidence="5 7">20WA0057</strain>
    </source>
</reference>
<dbReference type="Pfam" id="PF07859">
    <property type="entry name" value="Abhydrolase_3"/>
    <property type="match status" value="1"/>
</dbReference>
<dbReference type="InterPro" id="IPR029058">
    <property type="entry name" value="AB_hydrolase_fold"/>
</dbReference>
<dbReference type="Proteomes" id="UP001598201">
    <property type="component" value="Unassembled WGS sequence"/>
</dbReference>
<dbReference type="Proteomes" id="UP000007257">
    <property type="component" value="Chromosome"/>
</dbReference>
<dbReference type="KEGG" id="rah:Rahaq_3864"/>
<dbReference type="OrthoDB" id="9806180at2"/>
<organism evidence="4 6">
    <name type="scientific">Rahnella sp. (strain Y9602)</name>
    <dbReference type="NCBI Taxonomy" id="2703885"/>
    <lineage>
        <taxon>Bacteria</taxon>
        <taxon>Pseudomonadati</taxon>
        <taxon>Pseudomonadota</taxon>
        <taxon>Gammaproteobacteria</taxon>
        <taxon>Enterobacterales</taxon>
        <taxon>Yersiniaceae</taxon>
        <taxon>Rahnella</taxon>
    </lineage>
</organism>
<dbReference type="PANTHER" id="PTHR48081:SF8">
    <property type="entry name" value="ALPHA_BETA HYDROLASE FOLD-3 DOMAIN-CONTAINING PROTEIN-RELATED"/>
    <property type="match status" value="1"/>
</dbReference>
<keyword evidence="2 5" id="KW-0378">Hydrolase</keyword>
<reference evidence="6" key="1">
    <citation type="submission" date="2011-01" db="EMBL/GenBank/DDBJ databases">
        <title>Complete sequence of chromosome of Rahnella sp. Y9602.</title>
        <authorList>
            <consortium name="US DOE Joint Genome Institute"/>
            <person name="Lucas S."/>
            <person name="Copeland A."/>
            <person name="Lapidus A."/>
            <person name="Cheng J.-F."/>
            <person name="Goodwin L."/>
            <person name="Pitluck S."/>
            <person name="Lu M."/>
            <person name="Detter J.C."/>
            <person name="Han C."/>
            <person name="Tapia R."/>
            <person name="Land M."/>
            <person name="Hauser L."/>
            <person name="Kyrpides N."/>
            <person name="Ivanova N."/>
            <person name="Ovchinnikova G."/>
            <person name="Pagani I."/>
            <person name="Sobecky P.A."/>
            <person name="Martinez R.J."/>
            <person name="Woyke T."/>
        </authorList>
    </citation>
    <scope>NUCLEOTIDE SEQUENCE [LARGE SCALE GENOMIC DNA]</scope>
    <source>
        <strain evidence="6">Y9602</strain>
    </source>
</reference>